<protein>
    <recommendedName>
        <fullName evidence="12">Odorant receptor</fullName>
    </recommendedName>
</protein>
<dbReference type="EMBL" id="JAZDUA010000018">
    <property type="protein sequence ID" value="KAK7872985.1"/>
    <property type="molecule type" value="Genomic_DNA"/>
</dbReference>
<evidence type="ECO:0000256" key="2">
    <source>
        <dbReference type="ARBA" id="ARBA00022606"/>
    </source>
</evidence>
<keyword evidence="7" id="KW-0675">Receptor</keyword>
<feature type="transmembrane region" description="Helical" evidence="9">
    <location>
        <begin position="37"/>
        <end position="57"/>
    </location>
</feature>
<comment type="caution">
    <text evidence="10">The sequence shown here is derived from an EMBL/GenBank/DDBJ whole genome shotgun (WGS) entry which is preliminary data.</text>
</comment>
<comment type="subcellular location">
    <subcellularLocation>
        <location evidence="1">Membrane</location>
        <topology evidence="1">Multi-pass membrane protein</topology>
    </subcellularLocation>
</comment>
<dbReference type="Pfam" id="PF02949">
    <property type="entry name" value="7tm_6"/>
    <property type="match status" value="1"/>
</dbReference>
<dbReference type="GO" id="GO:0005549">
    <property type="term" value="F:odorant binding"/>
    <property type="evidence" value="ECO:0007669"/>
    <property type="project" value="InterPro"/>
</dbReference>
<dbReference type="AlphaFoldDB" id="A0AAN9ZGU7"/>
<dbReference type="InterPro" id="IPR004117">
    <property type="entry name" value="7tm6_olfct_rcpt"/>
</dbReference>
<evidence type="ECO:0000313" key="11">
    <source>
        <dbReference type="Proteomes" id="UP001378592"/>
    </source>
</evidence>
<evidence type="ECO:0000256" key="7">
    <source>
        <dbReference type="ARBA" id="ARBA00023170"/>
    </source>
</evidence>
<dbReference type="PANTHER" id="PTHR21137">
    <property type="entry name" value="ODORANT RECEPTOR"/>
    <property type="match status" value="1"/>
</dbReference>
<keyword evidence="8" id="KW-0807">Transducer</keyword>
<organism evidence="10 11">
    <name type="scientific">Gryllus longicercus</name>
    <dbReference type="NCBI Taxonomy" id="2509291"/>
    <lineage>
        <taxon>Eukaryota</taxon>
        <taxon>Metazoa</taxon>
        <taxon>Ecdysozoa</taxon>
        <taxon>Arthropoda</taxon>
        <taxon>Hexapoda</taxon>
        <taxon>Insecta</taxon>
        <taxon>Pterygota</taxon>
        <taxon>Neoptera</taxon>
        <taxon>Polyneoptera</taxon>
        <taxon>Orthoptera</taxon>
        <taxon>Ensifera</taxon>
        <taxon>Gryllidea</taxon>
        <taxon>Grylloidea</taxon>
        <taxon>Gryllidae</taxon>
        <taxon>Gryllinae</taxon>
        <taxon>Gryllus</taxon>
    </lineage>
</organism>
<dbReference type="GO" id="GO:0004984">
    <property type="term" value="F:olfactory receptor activity"/>
    <property type="evidence" value="ECO:0007669"/>
    <property type="project" value="InterPro"/>
</dbReference>
<keyword evidence="11" id="KW-1185">Reference proteome</keyword>
<evidence type="ECO:0000256" key="3">
    <source>
        <dbReference type="ARBA" id="ARBA00022692"/>
    </source>
</evidence>
<dbReference type="GO" id="GO:0005886">
    <property type="term" value="C:plasma membrane"/>
    <property type="evidence" value="ECO:0007669"/>
    <property type="project" value="TreeGrafter"/>
</dbReference>
<keyword evidence="6 9" id="KW-0472">Membrane</keyword>
<keyword evidence="4" id="KW-0552">Olfaction</keyword>
<evidence type="ECO:0000256" key="8">
    <source>
        <dbReference type="ARBA" id="ARBA00023224"/>
    </source>
</evidence>
<evidence type="ECO:0000256" key="5">
    <source>
        <dbReference type="ARBA" id="ARBA00022989"/>
    </source>
</evidence>
<evidence type="ECO:0008006" key="12">
    <source>
        <dbReference type="Google" id="ProtNLM"/>
    </source>
</evidence>
<evidence type="ECO:0000313" key="10">
    <source>
        <dbReference type="EMBL" id="KAK7872985.1"/>
    </source>
</evidence>
<sequence length="138" mass="15473">MRWVLSPVLLGESLVMTVVLCMITLHATSVPVKSVAFVSYLTFYLIEMGQLLLYCWFCSDIKDKSEEVSSAVYASDWISADPPMKHNLSIFMMRAASPVKLDAMGFVNVDLDLFTSVMQASYSFFTVLSQMKDSEGEK</sequence>
<dbReference type="Proteomes" id="UP001378592">
    <property type="component" value="Unassembled WGS sequence"/>
</dbReference>
<accession>A0AAN9ZGU7</accession>
<feature type="transmembrane region" description="Helical" evidence="9">
    <location>
        <begin position="7"/>
        <end position="25"/>
    </location>
</feature>
<keyword evidence="2" id="KW-0716">Sensory transduction</keyword>
<gene>
    <name evidence="10" type="ORF">R5R35_004289</name>
</gene>
<evidence type="ECO:0000256" key="9">
    <source>
        <dbReference type="SAM" id="Phobius"/>
    </source>
</evidence>
<keyword evidence="5 9" id="KW-1133">Transmembrane helix</keyword>
<evidence type="ECO:0000256" key="4">
    <source>
        <dbReference type="ARBA" id="ARBA00022725"/>
    </source>
</evidence>
<name>A0AAN9ZGU7_9ORTH</name>
<keyword evidence="3 9" id="KW-0812">Transmembrane</keyword>
<evidence type="ECO:0000256" key="1">
    <source>
        <dbReference type="ARBA" id="ARBA00004141"/>
    </source>
</evidence>
<proteinExistence type="predicted"/>
<evidence type="ECO:0000256" key="6">
    <source>
        <dbReference type="ARBA" id="ARBA00023136"/>
    </source>
</evidence>
<dbReference type="GO" id="GO:0007165">
    <property type="term" value="P:signal transduction"/>
    <property type="evidence" value="ECO:0007669"/>
    <property type="project" value="UniProtKB-KW"/>
</dbReference>
<reference evidence="10 11" key="1">
    <citation type="submission" date="2024-03" db="EMBL/GenBank/DDBJ databases">
        <title>The genome assembly and annotation of the cricket Gryllus longicercus Weissman &amp; Gray.</title>
        <authorList>
            <person name="Szrajer S."/>
            <person name="Gray D."/>
            <person name="Ylla G."/>
        </authorList>
    </citation>
    <scope>NUCLEOTIDE SEQUENCE [LARGE SCALE GENOMIC DNA]</scope>
    <source>
        <strain evidence="10">DAG 2021-001</strain>
        <tissue evidence="10">Whole body minus gut</tissue>
    </source>
</reference>
<dbReference type="PANTHER" id="PTHR21137:SF40">
    <property type="entry name" value="ODORANT RECEPTOR 56A"/>
    <property type="match status" value="1"/>
</dbReference>